<sequence>MLTQERFDKIVSSVEVRNSVTVSELAEALGVSESTIRRDLIALDRMGRIKKVHGGATAVSRSSVINEDDMNTKLTLHIYEKEQIGKLAAGLISNNDMVFIDAGTTTMAMINYINEGVRATFVTNGIVHAKKLIGKGLSAYIIGGRIKLTTEAVIGTAAIGNMQKYNFTKAFIGTNGISIKSGYSTPDIEEAAVKTEALKRSARSYILADSSKFEAVSAITFGELRSAAIITEELLDNDYREYTMIKEAAV</sequence>
<dbReference type="GO" id="GO:0003700">
    <property type="term" value="F:DNA-binding transcription factor activity"/>
    <property type="evidence" value="ECO:0007669"/>
    <property type="project" value="InterPro"/>
</dbReference>
<dbReference type="EMBL" id="DXIJ01000105">
    <property type="protein sequence ID" value="HIV86151.1"/>
    <property type="molecule type" value="Genomic_DNA"/>
</dbReference>
<dbReference type="InterPro" id="IPR036390">
    <property type="entry name" value="WH_DNA-bd_sf"/>
</dbReference>
<dbReference type="InterPro" id="IPR037171">
    <property type="entry name" value="NagB/RpiA_transferase-like"/>
</dbReference>
<dbReference type="GO" id="GO:0003677">
    <property type="term" value="F:DNA binding"/>
    <property type="evidence" value="ECO:0007669"/>
    <property type="project" value="UniProtKB-KW"/>
</dbReference>
<organism evidence="5 6">
    <name type="scientific">Candidatus Monoglobus merdigallinarum</name>
    <dbReference type="NCBI Taxonomy" id="2838698"/>
    <lineage>
        <taxon>Bacteria</taxon>
        <taxon>Bacillati</taxon>
        <taxon>Bacillota</taxon>
        <taxon>Clostridia</taxon>
        <taxon>Monoglobales</taxon>
        <taxon>Monoglobaceae</taxon>
        <taxon>Monoglobus</taxon>
    </lineage>
</organism>
<protein>
    <submittedName>
        <fullName evidence="5">DeoR/GlpR family DNA-binding transcription regulator</fullName>
    </submittedName>
</protein>
<keyword evidence="3" id="KW-0804">Transcription</keyword>
<dbReference type="PRINTS" id="PR00037">
    <property type="entry name" value="HTHLACR"/>
</dbReference>
<dbReference type="SMART" id="SM01134">
    <property type="entry name" value="DeoRC"/>
    <property type="match status" value="1"/>
</dbReference>
<dbReference type="Pfam" id="PF08220">
    <property type="entry name" value="HTH_DeoR"/>
    <property type="match status" value="1"/>
</dbReference>
<dbReference type="InterPro" id="IPR018356">
    <property type="entry name" value="Tscrpt_reg_HTH_DeoR_CS"/>
</dbReference>
<feature type="domain" description="HTH deoR-type" evidence="4">
    <location>
        <begin position="3"/>
        <end position="58"/>
    </location>
</feature>
<dbReference type="InterPro" id="IPR001034">
    <property type="entry name" value="DeoR_HTH"/>
</dbReference>
<evidence type="ECO:0000256" key="2">
    <source>
        <dbReference type="ARBA" id="ARBA00023125"/>
    </source>
</evidence>
<reference evidence="5" key="1">
    <citation type="journal article" date="2021" name="PeerJ">
        <title>Extensive microbial diversity within the chicken gut microbiome revealed by metagenomics and culture.</title>
        <authorList>
            <person name="Gilroy R."/>
            <person name="Ravi A."/>
            <person name="Getino M."/>
            <person name="Pursley I."/>
            <person name="Horton D.L."/>
            <person name="Alikhan N.F."/>
            <person name="Baker D."/>
            <person name="Gharbi K."/>
            <person name="Hall N."/>
            <person name="Watson M."/>
            <person name="Adriaenssens E.M."/>
            <person name="Foster-Nyarko E."/>
            <person name="Jarju S."/>
            <person name="Secka A."/>
            <person name="Antonio M."/>
            <person name="Oren A."/>
            <person name="Chaudhuri R.R."/>
            <person name="La Ragione R."/>
            <person name="Hildebrand F."/>
            <person name="Pallen M.J."/>
        </authorList>
    </citation>
    <scope>NUCLEOTIDE SEQUENCE</scope>
    <source>
        <strain evidence="5">5790</strain>
    </source>
</reference>
<proteinExistence type="predicted"/>
<comment type="caution">
    <text evidence="5">The sequence shown here is derived from an EMBL/GenBank/DDBJ whole genome shotgun (WGS) entry which is preliminary data.</text>
</comment>
<dbReference type="Gene3D" id="3.40.50.1360">
    <property type="match status" value="1"/>
</dbReference>
<evidence type="ECO:0000256" key="3">
    <source>
        <dbReference type="ARBA" id="ARBA00023163"/>
    </source>
</evidence>
<dbReference type="SUPFAM" id="SSF46785">
    <property type="entry name" value="Winged helix' DNA-binding domain"/>
    <property type="match status" value="1"/>
</dbReference>
<accession>A0A9D1PQQ1</accession>
<evidence type="ECO:0000313" key="5">
    <source>
        <dbReference type="EMBL" id="HIV86151.1"/>
    </source>
</evidence>
<dbReference type="PROSITE" id="PS51000">
    <property type="entry name" value="HTH_DEOR_2"/>
    <property type="match status" value="1"/>
</dbReference>
<dbReference type="PROSITE" id="PS00894">
    <property type="entry name" value="HTH_DEOR_1"/>
    <property type="match status" value="1"/>
</dbReference>
<dbReference type="SUPFAM" id="SSF100950">
    <property type="entry name" value="NagB/RpiA/CoA transferase-like"/>
    <property type="match status" value="1"/>
</dbReference>
<gene>
    <name evidence="5" type="ORF">H9900_05005</name>
</gene>
<dbReference type="Pfam" id="PF00455">
    <property type="entry name" value="DeoRC"/>
    <property type="match status" value="1"/>
</dbReference>
<dbReference type="AlphaFoldDB" id="A0A9D1PQQ1"/>
<reference evidence="5" key="2">
    <citation type="submission" date="2021-04" db="EMBL/GenBank/DDBJ databases">
        <authorList>
            <person name="Gilroy R."/>
        </authorList>
    </citation>
    <scope>NUCLEOTIDE SEQUENCE</scope>
    <source>
        <strain evidence="5">5790</strain>
    </source>
</reference>
<dbReference type="InterPro" id="IPR014036">
    <property type="entry name" value="DeoR-like_C"/>
</dbReference>
<dbReference type="PANTHER" id="PTHR30363">
    <property type="entry name" value="HTH-TYPE TRANSCRIPTIONAL REGULATOR SRLR-RELATED"/>
    <property type="match status" value="1"/>
</dbReference>
<keyword evidence="2 5" id="KW-0238">DNA-binding</keyword>
<dbReference type="InterPro" id="IPR050313">
    <property type="entry name" value="Carb_Metab_HTH_regulators"/>
</dbReference>
<evidence type="ECO:0000256" key="1">
    <source>
        <dbReference type="ARBA" id="ARBA00023015"/>
    </source>
</evidence>
<dbReference type="PANTHER" id="PTHR30363:SF56">
    <property type="entry name" value="TRANSCRIPTIONAL REGULATOR, DEOR FAMILY"/>
    <property type="match status" value="1"/>
</dbReference>
<evidence type="ECO:0000259" key="4">
    <source>
        <dbReference type="PROSITE" id="PS51000"/>
    </source>
</evidence>
<evidence type="ECO:0000313" key="6">
    <source>
        <dbReference type="Proteomes" id="UP000824162"/>
    </source>
</evidence>
<name>A0A9D1PQQ1_9FIRM</name>
<dbReference type="SMART" id="SM00420">
    <property type="entry name" value="HTH_DEOR"/>
    <property type="match status" value="1"/>
</dbReference>
<keyword evidence="1" id="KW-0805">Transcription regulation</keyword>
<dbReference type="Gene3D" id="1.10.10.10">
    <property type="entry name" value="Winged helix-like DNA-binding domain superfamily/Winged helix DNA-binding domain"/>
    <property type="match status" value="1"/>
</dbReference>
<dbReference type="Proteomes" id="UP000824162">
    <property type="component" value="Unassembled WGS sequence"/>
</dbReference>
<dbReference type="InterPro" id="IPR036388">
    <property type="entry name" value="WH-like_DNA-bd_sf"/>
</dbReference>